<gene>
    <name evidence="2" type="ORF">A0U93_12255</name>
</gene>
<reference evidence="2 3" key="1">
    <citation type="submission" date="2016-03" db="EMBL/GenBank/DDBJ databases">
        <title>Acetic acid bacteria sequencing.</title>
        <authorList>
            <person name="Brandt J."/>
            <person name="Jakob F."/>
            <person name="Vogel R.F."/>
        </authorList>
    </citation>
    <scope>NUCLEOTIDE SEQUENCE [LARGE SCALE GENOMIC DNA]</scope>
    <source>
        <strain evidence="2 3">NBRC 101099</strain>
    </source>
</reference>
<dbReference type="AlphaFoldDB" id="A0A1U9KS42"/>
<sequence length="119" mass="12272">MSRLALLVEDDDSIALIVETVLTADGHQVRRAADGATALAIAADTAPALIVTDLNLPGGINGADLVRTLRQELPTLPAVLISGEYDDDATPPPDLPHAACLAKPFRRAALLTAIATAQG</sequence>
<name>A0A1U9KS42_9PROT</name>
<dbReference type="InterPro" id="IPR011006">
    <property type="entry name" value="CheY-like_superfamily"/>
</dbReference>
<dbReference type="InterPro" id="IPR001789">
    <property type="entry name" value="Sig_transdc_resp-reg_receiver"/>
</dbReference>
<keyword evidence="3" id="KW-1185">Reference proteome</keyword>
<dbReference type="RefSeq" id="WP_077807617.1">
    <property type="nucleotide sequence ID" value="NZ_BJXS01000006.1"/>
</dbReference>
<dbReference type="Pfam" id="PF00072">
    <property type="entry name" value="Response_reg"/>
    <property type="match status" value="1"/>
</dbReference>
<evidence type="ECO:0000313" key="2">
    <source>
        <dbReference type="EMBL" id="AQS88582.1"/>
    </source>
</evidence>
<organism evidence="2 3">
    <name type="scientific">Neoasaia chiangmaiensis</name>
    <dbReference type="NCBI Taxonomy" id="320497"/>
    <lineage>
        <taxon>Bacteria</taxon>
        <taxon>Pseudomonadati</taxon>
        <taxon>Pseudomonadota</taxon>
        <taxon>Alphaproteobacteria</taxon>
        <taxon>Acetobacterales</taxon>
        <taxon>Acetobacteraceae</taxon>
        <taxon>Neoasaia</taxon>
    </lineage>
</organism>
<dbReference type="EMBL" id="CP014691">
    <property type="protein sequence ID" value="AQS88582.1"/>
    <property type="molecule type" value="Genomic_DNA"/>
</dbReference>
<dbReference type="PANTHER" id="PTHR44591">
    <property type="entry name" value="STRESS RESPONSE REGULATOR PROTEIN 1"/>
    <property type="match status" value="1"/>
</dbReference>
<dbReference type="PANTHER" id="PTHR44591:SF3">
    <property type="entry name" value="RESPONSE REGULATORY DOMAIN-CONTAINING PROTEIN"/>
    <property type="match status" value="1"/>
</dbReference>
<dbReference type="SMART" id="SM00448">
    <property type="entry name" value="REC"/>
    <property type="match status" value="1"/>
</dbReference>
<dbReference type="Gene3D" id="3.40.50.2300">
    <property type="match status" value="1"/>
</dbReference>
<dbReference type="KEGG" id="nch:A0U93_12255"/>
<dbReference type="GO" id="GO:0000160">
    <property type="term" value="P:phosphorelay signal transduction system"/>
    <property type="evidence" value="ECO:0007669"/>
    <property type="project" value="InterPro"/>
</dbReference>
<protein>
    <submittedName>
        <fullName evidence="2">Uncharacterized protein</fullName>
    </submittedName>
</protein>
<dbReference type="PROSITE" id="PS50110">
    <property type="entry name" value="RESPONSE_REGULATORY"/>
    <property type="match status" value="1"/>
</dbReference>
<accession>A0A1U9KS42</accession>
<dbReference type="STRING" id="320497.A0U93_12255"/>
<proteinExistence type="predicted"/>
<dbReference type="OrthoDB" id="7277237at2"/>
<evidence type="ECO:0000313" key="3">
    <source>
        <dbReference type="Proteomes" id="UP000188604"/>
    </source>
</evidence>
<dbReference type="Proteomes" id="UP000188604">
    <property type="component" value="Chromosome"/>
</dbReference>
<keyword evidence="1" id="KW-0597">Phosphoprotein</keyword>
<dbReference type="SUPFAM" id="SSF52172">
    <property type="entry name" value="CheY-like"/>
    <property type="match status" value="1"/>
</dbReference>
<dbReference type="InterPro" id="IPR050595">
    <property type="entry name" value="Bact_response_regulator"/>
</dbReference>
<evidence type="ECO:0000256" key="1">
    <source>
        <dbReference type="ARBA" id="ARBA00022553"/>
    </source>
</evidence>